<dbReference type="Proteomes" id="UP000253759">
    <property type="component" value="Unassembled WGS sequence"/>
</dbReference>
<dbReference type="InterPro" id="IPR014189">
    <property type="entry name" value="Quinone_OxRdtase_PIG3"/>
</dbReference>
<dbReference type="AlphaFoldDB" id="A0A369VZQ3"/>
<organism evidence="4 5">
    <name type="scientific">Pelagibacterium lacus</name>
    <dbReference type="NCBI Taxonomy" id="2282655"/>
    <lineage>
        <taxon>Bacteria</taxon>
        <taxon>Pseudomonadati</taxon>
        <taxon>Pseudomonadota</taxon>
        <taxon>Alphaproteobacteria</taxon>
        <taxon>Hyphomicrobiales</taxon>
        <taxon>Devosiaceae</taxon>
        <taxon>Pelagibacterium</taxon>
    </lineage>
</organism>
<accession>A0A369VZQ3</accession>
<dbReference type="OrthoDB" id="9780520at2"/>
<keyword evidence="2" id="KW-0560">Oxidoreductase</keyword>
<comment type="caution">
    <text evidence="4">The sequence shown here is derived from an EMBL/GenBank/DDBJ whole genome shotgun (WGS) entry which is preliminary data.</text>
</comment>
<dbReference type="Gene3D" id="3.40.50.720">
    <property type="entry name" value="NAD(P)-binding Rossmann-like Domain"/>
    <property type="match status" value="1"/>
</dbReference>
<dbReference type="Gene3D" id="3.90.180.10">
    <property type="entry name" value="Medium-chain alcohol dehydrogenases, catalytic domain"/>
    <property type="match status" value="1"/>
</dbReference>
<evidence type="ECO:0000313" key="5">
    <source>
        <dbReference type="Proteomes" id="UP000253759"/>
    </source>
</evidence>
<reference evidence="5" key="1">
    <citation type="submission" date="2018-07" db="EMBL/GenBank/DDBJ databases">
        <authorList>
            <person name="Liu B.-T."/>
            <person name="Du Z."/>
        </authorList>
    </citation>
    <scope>NUCLEOTIDE SEQUENCE [LARGE SCALE GENOMIC DNA]</scope>
    <source>
        <strain evidence="5">XYN52</strain>
    </source>
</reference>
<dbReference type="PANTHER" id="PTHR48106:SF8">
    <property type="entry name" value="OS02G0805600 PROTEIN"/>
    <property type="match status" value="1"/>
</dbReference>
<evidence type="ECO:0000256" key="1">
    <source>
        <dbReference type="ARBA" id="ARBA00022857"/>
    </source>
</evidence>
<dbReference type="RefSeq" id="WP_114646880.1">
    <property type="nucleotide sequence ID" value="NZ_QQNH01000030.1"/>
</dbReference>
<dbReference type="Pfam" id="PF08240">
    <property type="entry name" value="ADH_N"/>
    <property type="match status" value="1"/>
</dbReference>
<keyword evidence="5" id="KW-1185">Reference proteome</keyword>
<dbReference type="PANTHER" id="PTHR48106">
    <property type="entry name" value="QUINONE OXIDOREDUCTASE PIG3-RELATED"/>
    <property type="match status" value="1"/>
</dbReference>
<sequence>MRAVWAETGGGAEVLRIVERALPEPQANQIRIRVAAAGINNADIVQRKSGIAPAGAPPGLGLEVSGTVDAVGEDVADWSVGQRVCALLDGGGYGDFALADARSVLPVPDDITHCEAAGLPEALLTVWQNLVVSGNCQPGDTVLVHGGGSGIGSMAVQVAKMLGARVATTAGSPERCNRLTELGADRAINHNEEDFVTIVSEMGGADVILDIVGGPYLNRNLAAAREGARIVQIAFLEGGETTIDLALLQHKRLALTGSKLRPRSAAHKGELTDAIRRFVWPTVARRGITAVIDRIFPLAEVADAHRYFEARRHFGKVILDLQN</sequence>
<keyword evidence="1" id="KW-0521">NADP</keyword>
<dbReference type="InterPro" id="IPR011032">
    <property type="entry name" value="GroES-like_sf"/>
</dbReference>
<dbReference type="InterPro" id="IPR013149">
    <property type="entry name" value="ADH-like_C"/>
</dbReference>
<evidence type="ECO:0000259" key="3">
    <source>
        <dbReference type="SMART" id="SM00829"/>
    </source>
</evidence>
<protein>
    <submittedName>
        <fullName evidence="4">NAD(P)H-quinone oxidoreductase</fullName>
    </submittedName>
</protein>
<evidence type="ECO:0000313" key="4">
    <source>
        <dbReference type="EMBL" id="RDE07876.1"/>
    </source>
</evidence>
<proteinExistence type="predicted"/>
<dbReference type="GO" id="GO:0070402">
    <property type="term" value="F:NADPH binding"/>
    <property type="evidence" value="ECO:0007669"/>
    <property type="project" value="TreeGrafter"/>
</dbReference>
<dbReference type="EMBL" id="QQNH01000030">
    <property type="protein sequence ID" value="RDE07876.1"/>
    <property type="molecule type" value="Genomic_DNA"/>
</dbReference>
<dbReference type="SUPFAM" id="SSF51735">
    <property type="entry name" value="NAD(P)-binding Rossmann-fold domains"/>
    <property type="match status" value="1"/>
</dbReference>
<gene>
    <name evidence="4" type="ORF">DVH29_14335</name>
</gene>
<dbReference type="NCBIfam" id="TIGR02824">
    <property type="entry name" value="quinone_pig3"/>
    <property type="match status" value="1"/>
</dbReference>
<dbReference type="InterPro" id="IPR013154">
    <property type="entry name" value="ADH-like_N"/>
</dbReference>
<dbReference type="InterPro" id="IPR020843">
    <property type="entry name" value="ER"/>
</dbReference>
<name>A0A369VZQ3_9HYPH</name>
<dbReference type="Pfam" id="PF00107">
    <property type="entry name" value="ADH_zinc_N"/>
    <property type="match status" value="1"/>
</dbReference>
<dbReference type="SMART" id="SM00829">
    <property type="entry name" value="PKS_ER"/>
    <property type="match status" value="1"/>
</dbReference>
<evidence type="ECO:0000256" key="2">
    <source>
        <dbReference type="ARBA" id="ARBA00023002"/>
    </source>
</evidence>
<dbReference type="InterPro" id="IPR036291">
    <property type="entry name" value="NAD(P)-bd_dom_sf"/>
</dbReference>
<dbReference type="GO" id="GO:0016651">
    <property type="term" value="F:oxidoreductase activity, acting on NAD(P)H"/>
    <property type="evidence" value="ECO:0007669"/>
    <property type="project" value="TreeGrafter"/>
</dbReference>
<dbReference type="CDD" id="cd05276">
    <property type="entry name" value="p53_inducible_oxidoreductase"/>
    <property type="match status" value="1"/>
</dbReference>
<feature type="domain" description="Enoyl reductase (ER)" evidence="3">
    <location>
        <begin position="10"/>
        <end position="319"/>
    </location>
</feature>
<dbReference type="SUPFAM" id="SSF50129">
    <property type="entry name" value="GroES-like"/>
    <property type="match status" value="1"/>
</dbReference>